<keyword evidence="9" id="KW-1185">Reference proteome</keyword>
<feature type="domain" description="Glycosyl hydrolase family 32 C-terminal" evidence="7">
    <location>
        <begin position="469"/>
        <end position="625"/>
    </location>
</feature>
<dbReference type="Pfam" id="PF08244">
    <property type="entry name" value="Glyco_hydro_32C"/>
    <property type="match status" value="1"/>
</dbReference>
<proteinExistence type="inferred from homology"/>
<dbReference type="Proteomes" id="UP001583193">
    <property type="component" value="Unassembled WGS sequence"/>
</dbReference>
<evidence type="ECO:0000256" key="1">
    <source>
        <dbReference type="ARBA" id="ARBA00009902"/>
    </source>
</evidence>
<comment type="caution">
    <text evidence="8">The sequence shown here is derived from an EMBL/GenBank/DDBJ whole genome shotgun (WGS) entry which is preliminary data.</text>
</comment>
<dbReference type="PANTHER" id="PTHR42800">
    <property type="entry name" value="EXOINULINASE INUD (AFU_ORTHOLOGUE AFUA_5G00480)"/>
    <property type="match status" value="1"/>
</dbReference>
<evidence type="ECO:0000259" key="7">
    <source>
        <dbReference type="Pfam" id="PF08244"/>
    </source>
</evidence>
<dbReference type="InterPro" id="IPR013320">
    <property type="entry name" value="ConA-like_dom_sf"/>
</dbReference>
<comment type="similarity">
    <text evidence="1 5">Belongs to the glycosyl hydrolase 32 family.</text>
</comment>
<evidence type="ECO:0008006" key="10">
    <source>
        <dbReference type="Google" id="ProtNLM"/>
    </source>
</evidence>
<dbReference type="CDD" id="cd18621">
    <property type="entry name" value="GH32_XdINV-like"/>
    <property type="match status" value="1"/>
</dbReference>
<evidence type="ECO:0000256" key="4">
    <source>
        <dbReference type="ARBA" id="ARBA00023295"/>
    </source>
</evidence>
<accession>A0ABR3WY49</accession>
<name>A0ABR3WY49_9EURO</name>
<evidence type="ECO:0000256" key="5">
    <source>
        <dbReference type="RuleBase" id="RU362110"/>
    </source>
</evidence>
<evidence type="ECO:0000313" key="9">
    <source>
        <dbReference type="Proteomes" id="UP001583193"/>
    </source>
</evidence>
<dbReference type="InterPro" id="IPR013189">
    <property type="entry name" value="Glyco_hydro_32_C"/>
</dbReference>
<sequence>MSTLATARSIDPFPATCHHEKTDLNHDHIDHVSRKLLGDHSDFTRWRPTFHLLAPHGWLNDPCGPGYDPLRGRYLLAFQWNPNGNDWDNISWGLSTSRDLVSWETFSQPCLVPAASYDRLGIFTGCLQPTNVNGQADGTLTYLYTSVNQLPIHYTIPYTPGCESLSIAVSHDGGDTWERLPCNPILPGPPEGLNVTGWRDPFIYPWTSAPANIRQDGVLYGFISGGLSNKTPTVFVYTINKHNLAEWKFAGPLLDVGLNLRPSRWSGDLGLNWEVANLVTLTDNEGISRHFVIMGSEGCLPRDEKARAEKPIARDFRVQRSQLWVCVKERSTANGSESTALMEYSFGGIFDNGLFYAANSFWDPVIERQVVFGWITEEDLPDSLRHRQGWSGLISLPRVLDLMTIHRVKRARSTANINDITSVEATLDNSGTYTVRTMKISPDPRLQRLRLGSRKTYVDRTRLNSVRKDTINTSELPDSLPLHTSRWEVDAKFAVSRDCRRVGIAIYHDLALQHKTLLFWNPASESFIIERPDVWNDQTDTPVKHAPEVCPHTLFTYKTKSGGNDGIDEESEEPLHIHAFYDTSVLEVFVNERTVLSTRIYYPTAFGDSTSTGCHGMYFFAEESGVENNEFGTTGLLGAMVWDGLAA</sequence>
<dbReference type="SUPFAM" id="SSF49899">
    <property type="entry name" value="Concanavalin A-like lectins/glucanases"/>
    <property type="match status" value="1"/>
</dbReference>
<dbReference type="SUPFAM" id="SSF75005">
    <property type="entry name" value="Arabinanase/levansucrase/invertase"/>
    <property type="match status" value="1"/>
</dbReference>
<dbReference type="InterPro" id="IPR013148">
    <property type="entry name" value="Glyco_hydro_32_N"/>
</dbReference>
<dbReference type="Gene3D" id="2.115.10.20">
    <property type="entry name" value="Glycosyl hydrolase domain, family 43"/>
    <property type="match status" value="1"/>
</dbReference>
<dbReference type="Gene3D" id="2.60.120.560">
    <property type="entry name" value="Exo-inulinase, domain 1"/>
    <property type="match status" value="1"/>
</dbReference>
<keyword evidence="2" id="KW-0732">Signal</keyword>
<dbReference type="EMBL" id="JAVDPF010000038">
    <property type="protein sequence ID" value="KAL1868615.1"/>
    <property type="molecule type" value="Genomic_DNA"/>
</dbReference>
<protein>
    <recommendedName>
        <fullName evidence="10">Glycoside hydrolase family 32 protein</fullName>
    </recommendedName>
</protein>
<keyword evidence="3 5" id="KW-0378">Hydrolase</keyword>
<reference evidence="8 9" key="1">
    <citation type="journal article" date="2024" name="IMA Fungus">
        <title>IMA Genome - F19 : A genome assembly and annotation guide to empower mycologists, including annotated draft genome sequences of Ceratocystis pirilliformis, Diaporthe australafricana, Fusarium ophioides, Paecilomyces lecythidis, and Sporothrix stenoceras.</title>
        <authorList>
            <person name="Aylward J."/>
            <person name="Wilson A.M."/>
            <person name="Visagie C.M."/>
            <person name="Spraker J."/>
            <person name="Barnes I."/>
            <person name="Buitendag C."/>
            <person name="Ceriani C."/>
            <person name="Del Mar Angel L."/>
            <person name="du Plessis D."/>
            <person name="Fuchs T."/>
            <person name="Gasser K."/>
            <person name="Kramer D."/>
            <person name="Li W."/>
            <person name="Munsamy K."/>
            <person name="Piso A."/>
            <person name="Price J.L."/>
            <person name="Sonnekus B."/>
            <person name="Thomas C."/>
            <person name="van der Nest A."/>
            <person name="van Dijk A."/>
            <person name="van Heerden A."/>
            <person name="van Vuuren N."/>
            <person name="Yilmaz N."/>
            <person name="Duong T.A."/>
            <person name="van der Merwe N.A."/>
            <person name="Wingfield M.J."/>
            <person name="Wingfield B.D."/>
        </authorList>
    </citation>
    <scope>NUCLEOTIDE SEQUENCE [LARGE SCALE GENOMIC DNA]</scope>
    <source>
        <strain evidence="8 9">CMW 18167</strain>
    </source>
</reference>
<keyword evidence="4 5" id="KW-0326">Glycosidase</keyword>
<evidence type="ECO:0000259" key="6">
    <source>
        <dbReference type="Pfam" id="PF00251"/>
    </source>
</evidence>
<dbReference type="SMART" id="SM00640">
    <property type="entry name" value="Glyco_32"/>
    <property type="match status" value="1"/>
</dbReference>
<dbReference type="InterPro" id="IPR001362">
    <property type="entry name" value="Glyco_hydro_32"/>
</dbReference>
<evidence type="ECO:0000313" key="8">
    <source>
        <dbReference type="EMBL" id="KAL1868615.1"/>
    </source>
</evidence>
<evidence type="ECO:0000256" key="3">
    <source>
        <dbReference type="ARBA" id="ARBA00022801"/>
    </source>
</evidence>
<dbReference type="Pfam" id="PF00251">
    <property type="entry name" value="Glyco_hydro_32N"/>
    <property type="match status" value="1"/>
</dbReference>
<feature type="domain" description="Glycosyl hydrolase family 32 N-terminal" evidence="6">
    <location>
        <begin position="51"/>
        <end position="404"/>
    </location>
</feature>
<dbReference type="PANTHER" id="PTHR42800:SF3">
    <property type="entry name" value="GLYCOSYL HYDROLASE FAMILY 32 N-TERMINAL DOMAIN-CONTAINING PROTEIN"/>
    <property type="match status" value="1"/>
</dbReference>
<organism evidence="8 9">
    <name type="scientific">Paecilomyces lecythidis</name>
    <dbReference type="NCBI Taxonomy" id="3004212"/>
    <lineage>
        <taxon>Eukaryota</taxon>
        <taxon>Fungi</taxon>
        <taxon>Dikarya</taxon>
        <taxon>Ascomycota</taxon>
        <taxon>Pezizomycotina</taxon>
        <taxon>Eurotiomycetes</taxon>
        <taxon>Eurotiomycetidae</taxon>
        <taxon>Eurotiales</taxon>
        <taxon>Thermoascaceae</taxon>
        <taxon>Paecilomyces</taxon>
    </lineage>
</organism>
<gene>
    <name evidence="8" type="ORF">Plec18167_008206</name>
</gene>
<evidence type="ECO:0000256" key="2">
    <source>
        <dbReference type="ARBA" id="ARBA00022729"/>
    </source>
</evidence>
<dbReference type="InterPro" id="IPR023296">
    <property type="entry name" value="Glyco_hydro_beta-prop_sf"/>
</dbReference>